<name>A0ABS7UIF3_9ACTN</name>
<evidence type="ECO:0000256" key="1">
    <source>
        <dbReference type="SAM" id="MobiDB-lite"/>
    </source>
</evidence>
<evidence type="ECO:0000313" key="3">
    <source>
        <dbReference type="EMBL" id="MBZ5740776.1"/>
    </source>
</evidence>
<sequence length="137" mass="14916">MAQMPDHNEGGKGHRVRPRWTWGALLVMLAGAAIAGWGAWAMSWAWSIAGVLVLIGGTAAAWYGGLLYDIHSSAGARAELHDLVSGQSHLGPDPHARVDQRNAKEIARREAQQLRRRQAATAASKPRLFGRRHRGAR</sequence>
<evidence type="ECO:0000313" key="4">
    <source>
        <dbReference type="Proteomes" id="UP000780875"/>
    </source>
</evidence>
<evidence type="ECO:0000256" key="2">
    <source>
        <dbReference type="SAM" id="Phobius"/>
    </source>
</evidence>
<protein>
    <submittedName>
        <fullName evidence="3">Uncharacterized protein</fullName>
    </submittedName>
</protein>
<feature type="region of interest" description="Disordered" evidence="1">
    <location>
        <begin position="110"/>
        <end position="137"/>
    </location>
</feature>
<feature type="compositionally biased region" description="Basic residues" evidence="1">
    <location>
        <begin position="128"/>
        <end position="137"/>
    </location>
</feature>
<organism evidence="3 4">
    <name type="scientific">Nocardioides mangrovi</name>
    <dbReference type="NCBI Taxonomy" id="2874580"/>
    <lineage>
        <taxon>Bacteria</taxon>
        <taxon>Bacillati</taxon>
        <taxon>Actinomycetota</taxon>
        <taxon>Actinomycetes</taxon>
        <taxon>Propionibacteriales</taxon>
        <taxon>Nocardioidaceae</taxon>
        <taxon>Nocardioides</taxon>
    </lineage>
</organism>
<dbReference type="Proteomes" id="UP000780875">
    <property type="component" value="Unassembled WGS sequence"/>
</dbReference>
<feature type="transmembrane region" description="Helical" evidence="2">
    <location>
        <begin position="46"/>
        <end position="68"/>
    </location>
</feature>
<proteinExistence type="predicted"/>
<comment type="caution">
    <text evidence="3">The sequence shown here is derived from an EMBL/GenBank/DDBJ whole genome shotgun (WGS) entry which is preliminary data.</text>
</comment>
<reference evidence="3 4" key="1">
    <citation type="submission" date="2021-09" db="EMBL/GenBank/DDBJ databases">
        <title>Whole genome sequence of Nocardioides sp. GBK3QG-3.</title>
        <authorList>
            <person name="Tuo L."/>
        </authorList>
    </citation>
    <scope>NUCLEOTIDE SEQUENCE [LARGE SCALE GENOMIC DNA]</scope>
    <source>
        <strain evidence="3 4">GBK3QG-3</strain>
    </source>
</reference>
<dbReference type="RefSeq" id="WP_224125135.1">
    <property type="nucleotide sequence ID" value="NZ_JAIQZJ010000017.1"/>
</dbReference>
<keyword evidence="2" id="KW-0472">Membrane</keyword>
<keyword evidence="2" id="KW-1133">Transmembrane helix</keyword>
<accession>A0ABS7UIF3</accession>
<keyword evidence="4" id="KW-1185">Reference proteome</keyword>
<dbReference type="EMBL" id="JAIQZJ010000017">
    <property type="protein sequence ID" value="MBZ5740776.1"/>
    <property type="molecule type" value="Genomic_DNA"/>
</dbReference>
<gene>
    <name evidence="3" type="ORF">K8U61_21580</name>
</gene>
<feature type="transmembrane region" description="Helical" evidence="2">
    <location>
        <begin position="20"/>
        <end position="40"/>
    </location>
</feature>
<keyword evidence="2" id="KW-0812">Transmembrane</keyword>